<dbReference type="AlphaFoldDB" id="A0A162G050"/>
<dbReference type="Proteomes" id="UP000076717">
    <property type="component" value="Unassembled WGS sequence"/>
</dbReference>
<gene>
    <name evidence="1" type="ORF">ACH61_00717</name>
</gene>
<evidence type="ECO:0000313" key="2">
    <source>
        <dbReference type="Proteomes" id="UP000076717"/>
    </source>
</evidence>
<keyword evidence="2" id="KW-1185">Reference proteome</keyword>
<organism evidence="1 2">
    <name type="scientific">Rathayibacter tanaceti</name>
    <dbReference type="NCBI Taxonomy" id="1671680"/>
    <lineage>
        <taxon>Bacteria</taxon>
        <taxon>Bacillati</taxon>
        <taxon>Actinomycetota</taxon>
        <taxon>Actinomycetes</taxon>
        <taxon>Micrococcales</taxon>
        <taxon>Microbacteriaceae</taxon>
        <taxon>Rathayibacter</taxon>
    </lineage>
</organism>
<proteinExistence type="predicted"/>
<comment type="caution">
    <text evidence="1">The sequence shown here is derived from an EMBL/GenBank/DDBJ whole genome shotgun (WGS) entry which is preliminary data.</text>
</comment>
<protein>
    <submittedName>
        <fullName evidence="1">Uncharacterized protein</fullName>
    </submittedName>
</protein>
<dbReference type="EMBL" id="LIIN01000014">
    <property type="protein sequence ID" value="KZX22150.1"/>
    <property type="molecule type" value="Genomic_DNA"/>
</dbReference>
<sequence>MILGGVIALIYGVDAERRSLESITEPMSTVKS</sequence>
<reference evidence="1 2" key="1">
    <citation type="submission" date="2015-08" db="EMBL/GenBank/DDBJ databases">
        <title>Draft Genome Sequence of Rathayibacter sp. Strain VKM Ac-2596 Isolated from Leaf Gall Induced by Plant-Parasitic Nematodes.</title>
        <authorList>
            <person name="Vasilenko O.V."/>
            <person name="Starodumova I.P."/>
            <person name="Tarlachkov S.V."/>
            <person name="Dorofeeva L.V."/>
            <person name="Evtushenko L.I."/>
        </authorList>
    </citation>
    <scope>NUCLEOTIDE SEQUENCE [LARGE SCALE GENOMIC DNA]</scope>
    <source>
        <strain evidence="1 2">VKM Ac-2596</strain>
    </source>
</reference>
<accession>A0A162G050</accession>
<evidence type="ECO:0000313" key="1">
    <source>
        <dbReference type="EMBL" id="KZX22150.1"/>
    </source>
</evidence>
<name>A0A162G050_9MICO</name>